<sequence>MNNLEVLQWRPVPTMDLWTSLTTNDTISCRSFQTTTYSYGSTAFTFSTVVEIKRHHPFRDSIPTRRNTRQYATINF</sequence>
<dbReference type="AlphaFoldDB" id="A0A2P5ANH3"/>
<keyword evidence="2" id="KW-1185">Reference proteome</keyword>
<dbReference type="EMBL" id="JXTB01000506">
    <property type="protein sequence ID" value="PON38105.1"/>
    <property type="molecule type" value="Genomic_DNA"/>
</dbReference>
<dbReference type="OrthoDB" id="10357310at2759"/>
<organism evidence="1 2">
    <name type="scientific">Parasponia andersonii</name>
    <name type="common">Sponia andersonii</name>
    <dbReference type="NCBI Taxonomy" id="3476"/>
    <lineage>
        <taxon>Eukaryota</taxon>
        <taxon>Viridiplantae</taxon>
        <taxon>Streptophyta</taxon>
        <taxon>Embryophyta</taxon>
        <taxon>Tracheophyta</taxon>
        <taxon>Spermatophyta</taxon>
        <taxon>Magnoliopsida</taxon>
        <taxon>eudicotyledons</taxon>
        <taxon>Gunneridae</taxon>
        <taxon>Pentapetalae</taxon>
        <taxon>rosids</taxon>
        <taxon>fabids</taxon>
        <taxon>Rosales</taxon>
        <taxon>Cannabaceae</taxon>
        <taxon>Parasponia</taxon>
    </lineage>
</organism>
<name>A0A2P5ANH3_PARAD</name>
<comment type="caution">
    <text evidence="1">The sequence shown here is derived from an EMBL/GenBank/DDBJ whole genome shotgun (WGS) entry which is preliminary data.</text>
</comment>
<evidence type="ECO:0000313" key="2">
    <source>
        <dbReference type="Proteomes" id="UP000237105"/>
    </source>
</evidence>
<proteinExistence type="predicted"/>
<gene>
    <name evidence="1" type="ORF">PanWU01x14_315430</name>
</gene>
<evidence type="ECO:0000313" key="1">
    <source>
        <dbReference type="EMBL" id="PON38105.1"/>
    </source>
</evidence>
<accession>A0A2P5ANH3</accession>
<dbReference type="Proteomes" id="UP000237105">
    <property type="component" value="Unassembled WGS sequence"/>
</dbReference>
<protein>
    <submittedName>
        <fullName evidence="1">Uncharacterized protein</fullName>
    </submittedName>
</protein>
<reference evidence="2" key="1">
    <citation type="submission" date="2016-06" db="EMBL/GenBank/DDBJ databases">
        <title>Parallel loss of symbiosis genes in relatives of nitrogen-fixing non-legume Parasponia.</title>
        <authorList>
            <person name="Van Velzen R."/>
            <person name="Holmer R."/>
            <person name="Bu F."/>
            <person name="Rutten L."/>
            <person name="Van Zeijl A."/>
            <person name="Liu W."/>
            <person name="Santuari L."/>
            <person name="Cao Q."/>
            <person name="Sharma T."/>
            <person name="Shen D."/>
            <person name="Roswanjaya Y."/>
            <person name="Wardhani T."/>
            <person name="Kalhor M.S."/>
            <person name="Jansen J."/>
            <person name="Van den Hoogen J."/>
            <person name="Gungor B."/>
            <person name="Hartog M."/>
            <person name="Hontelez J."/>
            <person name="Verver J."/>
            <person name="Yang W.-C."/>
            <person name="Schijlen E."/>
            <person name="Repin R."/>
            <person name="Schilthuizen M."/>
            <person name="Schranz E."/>
            <person name="Heidstra R."/>
            <person name="Miyata K."/>
            <person name="Fedorova E."/>
            <person name="Kohlen W."/>
            <person name="Bisseling T."/>
            <person name="Smit S."/>
            <person name="Geurts R."/>
        </authorList>
    </citation>
    <scope>NUCLEOTIDE SEQUENCE [LARGE SCALE GENOMIC DNA]</scope>
    <source>
        <strain evidence="2">cv. WU1-14</strain>
    </source>
</reference>